<dbReference type="PATRIC" id="fig|1195763.3.peg.741"/>
<dbReference type="PANTHER" id="PTHR35093:SF8">
    <property type="entry name" value="OUTER MEMBRANE PROTEIN NMB0088-RELATED"/>
    <property type="match status" value="1"/>
</dbReference>
<evidence type="ECO:0000256" key="5">
    <source>
        <dbReference type="ARBA" id="ARBA00022729"/>
    </source>
</evidence>
<evidence type="ECO:0000313" key="10">
    <source>
        <dbReference type="Proteomes" id="UP000036097"/>
    </source>
</evidence>
<name>A0A0J1K4D6_9GAMM</name>
<keyword evidence="6" id="KW-0472">Membrane</keyword>
<evidence type="ECO:0000256" key="6">
    <source>
        <dbReference type="ARBA" id="ARBA00023136"/>
    </source>
</evidence>
<keyword evidence="4" id="KW-0812">Transmembrane</keyword>
<proteinExistence type="inferred from homology"/>
<accession>A0A0J1K4D6</accession>
<dbReference type="InterPro" id="IPR005017">
    <property type="entry name" value="OMPP1/FadL/TodX"/>
</dbReference>
<dbReference type="Pfam" id="PF03349">
    <property type="entry name" value="Toluene_X"/>
    <property type="match status" value="1"/>
</dbReference>
<comment type="similarity">
    <text evidence="2">Belongs to the OmpP1/FadL family.</text>
</comment>
<dbReference type="Proteomes" id="UP000036097">
    <property type="component" value="Unassembled WGS sequence"/>
</dbReference>
<keyword evidence="5 8" id="KW-0732">Signal</keyword>
<reference evidence="9 10" key="1">
    <citation type="submission" date="2015-05" db="EMBL/GenBank/DDBJ databases">
        <title>Photobacterium galathea sp. nov.</title>
        <authorList>
            <person name="Machado H."/>
            <person name="Gram L."/>
        </authorList>
    </citation>
    <scope>NUCLEOTIDE SEQUENCE [LARGE SCALE GENOMIC DNA]</scope>
    <source>
        <strain evidence="9 10">CGMCC 1.12159</strain>
    </source>
</reference>
<dbReference type="AlphaFoldDB" id="A0A0J1K4D6"/>
<comment type="caution">
    <text evidence="9">The sequence shown here is derived from an EMBL/GenBank/DDBJ whole genome shotgun (WGS) entry which is preliminary data.</text>
</comment>
<evidence type="ECO:0000256" key="4">
    <source>
        <dbReference type="ARBA" id="ARBA00022692"/>
    </source>
</evidence>
<dbReference type="OrthoDB" id="19849at2"/>
<dbReference type="GO" id="GO:0015483">
    <property type="term" value="F:long-chain fatty acid transporting porin activity"/>
    <property type="evidence" value="ECO:0007669"/>
    <property type="project" value="TreeGrafter"/>
</dbReference>
<organism evidence="9 10">
    <name type="scientific">Photobacterium aquae</name>
    <dbReference type="NCBI Taxonomy" id="1195763"/>
    <lineage>
        <taxon>Bacteria</taxon>
        <taxon>Pseudomonadati</taxon>
        <taxon>Pseudomonadota</taxon>
        <taxon>Gammaproteobacteria</taxon>
        <taxon>Vibrionales</taxon>
        <taxon>Vibrionaceae</taxon>
        <taxon>Photobacterium</taxon>
    </lineage>
</organism>
<keyword evidence="10" id="KW-1185">Reference proteome</keyword>
<evidence type="ECO:0000313" key="9">
    <source>
        <dbReference type="EMBL" id="KLV09257.1"/>
    </source>
</evidence>
<gene>
    <name evidence="9" type="ORF">ABT56_03430</name>
</gene>
<dbReference type="Gene3D" id="2.40.160.60">
    <property type="entry name" value="Outer membrane protein transport protein (OMPP1/FadL/TodX)"/>
    <property type="match status" value="1"/>
</dbReference>
<keyword evidence="7" id="KW-0998">Cell outer membrane</keyword>
<dbReference type="EMBL" id="LDOT01000002">
    <property type="protein sequence ID" value="KLV09257.1"/>
    <property type="molecule type" value="Genomic_DNA"/>
</dbReference>
<comment type="subcellular location">
    <subcellularLocation>
        <location evidence="1">Cell outer membrane</location>
        <topology evidence="1">Multi-pass membrane protein</topology>
    </subcellularLocation>
</comment>
<feature type="signal peptide" evidence="8">
    <location>
        <begin position="1"/>
        <end position="24"/>
    </location>
</feature>
<evidence type="ECO:0000256" key="8">
    <source>
        <dbReference type="SAM" id="SignalP"/>
    </source>
</evidence>
<dbReference type="RefSeq" id="WP_047877417.1">
    <property type="nucleotide sequence ID" value="NZ_LDOT01000002.1"/>
</dbReference>
<dbReference type="SUPFAM" id="SSF56935">
    <property type="entry name" value="Porins"/>
    <property type="match status" value="1"/>
</dbReference>
<evidence type="ECO:0000256" key="7">
    <source>
        <dbReference type="ARBA" id="ARBA00023237"/>
    </source>
</evidence>
<evidence type="ECO:0000256" key="1">
    <source>
        <dbReference type="ARBA" id="ARBA00004571"/>
    </source>
</evidence>
<dbReference type="GO" id="GO:0009279">
    <property type="term" value="C:cell outer membrane"/>
    <property type="evidence" value="ECO:0007669"/>
    <property type="project" value="UniProtKB-SubCell"/>
</dbReference>
<evidence type="ECO:0000256" key="3">
    <source>
        <dbReference type="ARBA" id="ARBA00022452"/>
    </source>
</evidence>
<evidence type="ECO:0000256" key="2">
    <source>
        <dbReference type="ARBA" id="ARBA00008163"/>
    </source>
</evidence>
<feature type="chain" id="PRO_5005254321" evidence="8">
    <location>
        <begin position="25"/>
        <end position="434"/>
    </location>
</feature>
<dbReference type="PANTHER" id="PTHR35093">
    <property type="entry name" value="OUTER MEMBRANE PROTEIN NMB0088-RELATED"/>
    <property type="match status" value="1"/>
</dbReference>
<keyword evidence="3" id="KW-1134">Transmembrane beta strand</keyword>
<sequence>MNKNKITLSLAAALALGMSANTMAAGFQLAEYSATGLGRAFAGEAAMADNASAQFRNPAMLAYLEGTQVSTGAIYVDPNIDVKGNITSPYLPGASIPTEAKDIAHDAVVPNFYLSHRINEQWAVGLAIATNYGMETELGGDFLGTMFGDQANVFSVEINPNVAYKINEQFSIGGGVRYVMGEGHIGASIPANLPPKLDALVNKLGMSALKGQDLKYMKGDDTAWGWQLGGAWQINTDNRIGVNYRSAVDLNLEGNASGLGYGKTRPGSMALSLPATAEIASFHQLSDKLAMHASFNWTDWSSFDKLEANIPSFGTGTDLIKEENWEDSYRFAVGTTYQYSNKLALRTGVAYDMSAVSDEHRTQTIPETDRLWLSLGAGYQWSQNLSFDAGFTYIFAKDAPMTEELEIQGKKIAEIKGETTGSVWLIGVQANYRF</sequence>
<dbReference type="STRING" id="1195763.ABT56_03430"/>
<protein>
    <submittedName>
        <fullName evidence="9">Aromatic hydrocarbon degradation protein</fullName>
    </submittedName>
</protein>